<keyword evidence="2" id="KW-1185">Reference proteome</keyword>
<dbReference type="Proteomes" id="UP000268014">
    <property type="component" value="Unassembled WGS sequence"/>
</dbReference>
<organism evidence="3">
    <name type="scientific">Haemonchus placei</name>
    <name type="common">Barber's pole worm</name>
    <dbReference type="NCBI Taxonomy" id="6290"/>
    <lineage>
        <taxon>Eukaryota</taxon>
        <taxon>Metazoa</taxon>
        <taxon>Ecdysozoa</taxon>
        <taxon>Nematoda</taxon>
        <taxon>Chromadorea</taxon>
        <taxon>Rhabditida</taxon>
        <taxon>Rhabditina</taxon>
        <taxon>Rhabditomorpha</taxon>
        <taxon>Strongyloidea</taxon>
        <taxon>Trichostrongylidae</taxon>
        <taxon>Haemonchus</taxon>
    </lineage>
</organism>
<dbReference type="EMBL" id="UZAF01016536">
    <property type="protein sequence ID" value="VDO29836.1"/>
    <property type="molecule type" value="Genomic_DNA"/>
</dbReference>
<reference evidence="3" key="1">
    <citation type="submission" date="2017-02" db="UniProtKB">
        <authorList>
            <consortium name="WormBaseParasite"/>
        </authorList>
    </citation>
    <scope>IDENTIFICATION</scope>
</reference>
<dbReference type="OrthoDB" id="5788768at2759"/>
<accession>A0A0N4W900</accession>
<sequence>MGRGLNAGDRGLERTAGGGIGVYANKRSTSSRHLQPMLTSILAALAAALSSVSMAAPATERSFVELPDRMSNGTLYSISPFSPKVFVRTDEFELNYKSCVEFSYRLMENKVRLRAYTCLLSEGGFCTLDKFAYPKDKEGCAYLRPWLYAHDRYSFYFALERRPRKYRITRKKPQRVWKRNGQLSATPFGQLELKGIVPCDQVCGKNPPVNNRTT</sequence>
<proteinExistence type="predicted"/>
<evidence type="ECO:0000313" key="2">
    <source>
        <dbReference type="Proteomes" id="UP000268014"/>
    </source>
</evidence>
<gene>
    <name evidence="1" type="ORF">HPLM_LOCUS6720</name>
</gene>
<evidence type="ECO:0000313" key="3">
    <source>
        <dbReference type="WBParaSite" id="HPLM_0000672801-mRNA-1"/>
    </source>
</evidence>
<protein>
    <submittedName>
        <fullName evidence="3">Lipocalin</fullName>
    </submittedName>
</protein>
<reference evidence="1 2" key="2">
    <citation type="submission" date="2018-11" db="EMBL/GenBank/DDBJ databases">
        <authorList>
            <consortium name="Pathogen Informatics"/>
        </authorList>
    </citation>
    <scope>NUCLEOTIDE SEQUENCE [LARGE SCALE GENOMIC DNA]</scope>
    <source>
        <strain evidence="1 2">MHpl1</strain>
    </source>
</reference>
<evidence type="ECO:0000313" key="1">
    <source>
        <dbReference type="EMBL" id="VDO29836.1"/>
    </source>
</evidence>
<dbReference type="AlphaFoldDB" id="A0A0N4W900"/>
<dbReference type="WBParaSite" id="HPLM_0000672801-mRNA-1">
    <property type="protein sequence ID" value="HPLM_0000672801-mRNA-1"/>
    <property type="gene ID" value="HPLM_0000672801"/>
</dbReference>
<dbReference type="OMA" id="SYRLMEN"/>
<name>A0A0N4W900_HAEPC</name>